<dbReference type="Pfam" id="PF00201">
    <property type="entry name" value="UDPGT"/>
    <property type="match status" value="1"/>
</dbReference>
<evidence type="ECO:0000313" key="4">
    <source>
        <dbReference type="EMBL" id="KAG0693714.1"/>
    </source>
</evidence>
<evidence type="ECO:0000313" key="5">
    <source>
        <dbReference type="Proteomes" id="UP000770661"/>
    </source>
</evidence>
<dbReference type="GO" id="GO:0008194">
    <property type="term" value="F:UDP-glycosyltransferase activity"/>
    <property type="evidence" value="ECO:0007669"/>
    <property type="project" value="InterPro"/>
</dbReference>
<keyword evidence="5" id="KW-1185">Reference proteome</keyword>
<keyword evidence="2" id="KW-0328">Glycosyltransferase</keyword>
<dbReference type="InterPro" id="IPR002213">
    <property type="entry name" value="UDP_glucos_trans"/>
</dbReference>
<dbReference type="SUPFAM" id="SSF53756">
    <property type="entry name" value="UDP-Glycosyltransferase/glycogen phosphorylase"/>
    <property type="match status" value="1"/>
</dbReference>
<reference evidence="4" key="1">
    <citation type="submission" date="2020-07" db="EMBL/GenBank/DDBJ databases">
        <title>The High-quality genome of the commercially important snow crab, Chionoecetes opilio.</title>
        <authorList>
            <person name="Jeong J.-H."/>
            <person name="Ryu S."/>
        </authorList>
    </citation>
    <scope>NUCLEOTIDE SEQUENCE</scope>
    <source>
        <strain evidence="4">MADBK_172401_WGS</strain>
        <tissue evidence="4">Digestive gland</tissue>
    </source>
</reference>
<organism evidence="4 5">
    <name type="scientific">Chionoecetes opilio</name>
    <name type="common">Atlantic snow crab</name>
    <name type="synonym">Cancer opilio</name>
    <dbReference type="NCBI Taxonomy" id="41210"/>
    <lineage>
        <taxon>Eukaryota</taxon>
        <taxon>Metazoa</taxon>
        <taxon>Ecdysozoa</taxon>
        <taxon>Arthropoda</taxon>
        <taxon>Crustacea</taxon>
        <taxon>Multicrustacea</taxon>
        <taxon>Malacostraca</taxon>
        <taxon>Eumalacostraca</taxon>
        <taxon>Eucarida</taxon>
        <taxon>Decapoda</taxon>
        <taxon>Pleocyemata</taxon>
        <taxon>Brachyura</taxon>
        <taxon>Eubrachyura</taxon>
        <taxon>Majoidea</taxon>
        <taxon>Majidae</taxon>
        <taxon>Chionoecetes</taxon>
    </lineage>
</organism>
<dbReference type="Gene3D" id="3.40.50.2000">
    <property type="entry name" value="Glycogen Phosphorylase B"/>
    <property type="match status" value="1"/>
</dbReference>
<name>A0A8J8WLI5_CHIOP</name>
<keyword evidence="3" id="KW-0808">Transferase</keyword>
<evidence type="ECO:0000256" key="2">
    <source>
        <dbReference type="ARBA" id="ARBA00022676"/>
    </source>
</evidence>
<protein>
    <submittedName>
        <fullName evidence="4">UDP-glucuronosyltransferase 2B20</fullName>
    </submittedName>
</protein>
<dbReference type="InterPro" id="IPR050271">
    <property type="entry name" value="UDP-glycosyltransferase"/>
</dbReference>
<gene>
    <name evidence="4" type="primary">UGT2B20_1</name>
    <name evidence="4" type="ORF">GWK47_027409</name>
</gene>
<dbReference type="EMBL" id="JACEEZ010026264">
    <property type="protein sequence ID" value="KAG0693714.1"/>
    <property type="molecule type" value="Genomic_DNA"/>
</dbReference>
<dbReference type="OrthoDB" id="5835829at2759"/>
<comment type="caution">
    <text evidence="4">The sequence shown here is derived from an EMBL/GenBank/DDBJ whole genome shotgun (WGS) entry which is preliminary data.</text>
</comment>
<evidence type="ECO:0000256" key="3">
    <source>
        <dbReference type="ARBA" id="ARBA00022679"/>
    </source>
</evidence>
<dbReference type="AlphaFoldDB" id="A0A8J8WLI5"/>
<dbReference type="PANTHER" id="PTHR48043">
    <property type="entry name" value="EG:EG0003.4 PROTEIN-RELATED"/>
    <property type="match status" value="1"/>
</dbReference>
<comment type="similarity">
    <text evidence="1">Belongs to the UDP-glycosyltransferase family.</text>
</comment>
<proteinExistence type="inferred from homology"/>
<dbReference type="Proteomes" id="UP000770661">
    <property type="component" value="Unassembled WGS sequence"/>
</dbReference>
<evidence type="ECO:0000256" key="1">
    <source>
        <dbReference type="ARBA" id="ARBA00009995"/>
    </source>
</evidence>
<dbReference type="PANTHER" id="PTHR48043:SF159">
    <property type="entry name" value="EG:EG0003.4 PROTEIN-RELATED"/>
    <property type="match status" value="1"/>
</dbReference>
<accession>A0A8J8WLI5</accession>
<sequence>MMTKVSKTLCQYLVWRNSQWNKISLSFQISAQFPDLPPLLEIERNQSLTLMNTHFSIDTPLPLLPSQVEVGAMHCRPAKPLPKDLESWLAGSGSAGVIYFSLGSVARSETMPPEYRQAFLEAFRRLPQRVLWEI</sequence>